<protein>
    <submittedName>
        <fullName evidence="1">Uncharacterized protein</fullName>
    </submittedName>
</protein>
<organism evidence="1 2">
    <name type="scientific">Vitrella brassicaformis (strain CCMP3155)</name>
    <dbReference type="NCBI Taxonomy" id="1169540"/>
    <lineage>
        <taxon>Eukaryota</taxon>
        <taxon>Sar</taxon>
        <taxon>Alveolata</taxon>
        <taxon>Colpodellida</taxon>
        <taxon>Vitrellaceae</taxon>
        <taxon>Vitrella</taxon>
    </lineage>
</organism>
<keyword evidence="2" id="KW-1185">Reference proteome</keyword>
<proteinExistence type="predicted"/>
<accession>A0A0G4GIU9</accession>
<reference evidence="1 2" key="1">
    <citation type="submission" date="2014-11" db="EMBL/GenBank/DDBJ databases">
        <authorList>
            <person name="Zhu J."/>
            <person name="Qi W."/>
            <person name="Song R."/>
        </authorList>
    </citation>
    <scope>NUCLEOTIDE SEQUENCE [LARGE SCALE GENOMIC DNA]</scope>
</reference>
<sequence>MSCRPTGKLDKAEEKAVFDSVAAQLKDSITHHANKLSYTGDELTKVVDETVAKVSVQVVDKFSAMLTCDDTSATIKRKPLQKKPSEYAKFDFHNIMIHICVAHLGETEAHTGGWAGDEAAAGAEGGAADEANLPAAAAAAAAAAVAPGHSGVRVGPRRIRIKRVVRRRTVVRKGQVAMVRGAAAQRSGGSWRQSRRTRCSSSSRVFEQFAKVATPAFFETVQPVFVDNPTSEAEVRWRHVGADESDPFGGINFSLFKYEGDIAFRWKNAEGHRRS</sequence>
<dbReference type="VEuPathDB" id="CryptoDB:Vbra_17877"/>
<dbReference type="InParanoid" id="A0A0G4GIU9"/>
<evidence type="ECO:0000313" key="2">
    <source>
        <dbReference type="Proteomes" id="UP000041254"/>
    </source>
</evidence>
<gene>
    <name evidence="1" type="ORF">Vbra_17877</name>
</gene>
<dbReference type="AlphaFoldDB" id="A0A0G4GIU9"/>
<dbReference type="Proteomes" id="UP000041254">
    <property type="component" value="Unassembled WGS sequence"/>
</dbReference>
<evidence type="ECO:0000313" key="1">
    <source>
        <dbReference type="EMBL" id="CEM29637.1"/>
    </source>
</evidence>
<dbReference type="EMBL" id="CDMY01000677">
    <property type="protein sequence ID" value="CEM29637.1"/>
    <property type="molecule type" value="Genomic_DNA"/>
</dbReference>
<name>A0A0G4GIU9_VITBC</name>